<evidence type="ECO:0000256" key="5">
    <source>
        <dbReference type="ARBA" id="ARBA00022833"/>
    </source>
</evidence>
<keyword evidence="2" id="KW-0479">Metal-binding</keyword>
<feature type="region of interest" description="Disordered" evidence="8">
    <location>
        <begin position="91"/>
        <end position="158"/>
    </location>
</feature>
<evidence type="ECO:0000256" key="6">
    <source>
        <dbReference type="ARBA" id="ARBA00023242"/>
    </source>
</evidence>
<evidence type="ECO:0000256" key="8">
    <source>
        <dbReference type="SAM" id="MobiDB-lite"/>
    </source>
</evidence>
<feature type="compositionally biased region" description="Polar residues" evidence="8">
    <location>
        <begin position="294"/>
        <end position="309"/>
    </location>
</feature>
<protein>
    <recommendedName>
        <fullName evidence="9">C2H2-type domain-containing protein</fullName>
    </recommendedName>
</protein>
<dbReference type="Gene3D" id="3.30.160.60">
    <property type="entry name" value="Classic Zinc Finger"/>
    <property type="match status" value="2"/>
</dbReference>
<feature type="compositionally biased region" description="Low complexity" evidence="8">
    <location>
        <begin position="339"/>
        <end position="349"/>
    </location>
</feature>
<evidence type="ECO:0000256" key="3">
    <source>
        <dbReference type="ARBA" id="ARBA00022737"/>
    </source>
</evidence>
<keyword evidence="11" id="KW-1185">Reference proteome</keyword>
<sequence>MAHNGPIGNSGFRNERARYASNREDKVQISEHRQISQYSGSSFGPTIKRPANDEFDMTYQPAFKKEKVQAGCSHSDKMLLIEKSQPGYLSPTKGKEACAKSPKISQSAIQRSGTSVSNFSTDSDIQEITGLSIDPKPSGSCPDSQIDAKSTSSSDVQSTKRSPYICDICKSIFQTKQKWKNHMDTHDSSKRYQCSAPGCGRSFTSQKYLDNHKADHFCRGLECIICGFVGKNKIDIKGHFKQCHLRDIERNSFTAEWNDVKDIFERNIQEILGGHPVQSPINYNLFESITANGNGEQFSPDGTNSTMSVPSFRESGGLSGNGTANLTSPPPPLSTGTNSVSPSRNSCSSGFIQNPPPSDFLEPQFPSVIEQPPQQFNSAMRLDQPHLTRSPNDGPNYPSTAPNFPSQIQNAFDDNWEAQSYSQSNPPSTYNFPNSSFRQQSDDNVTTWMYQMPQEPQSHQYHATPNSASTQPPQALMSYRYSNNNIVRQQSLNTSYQEESSFNCQQQVLPRNGYQQTQPNSNQYPRSYYQNYCQQEYYPQQNHPHLQTYYQQTLQRQKVMNTQSRAQHPQMMRAVDEVSTSYQSIAQQQPQQIYNVGPQQQQVVDQHFTTSWPYSNTEYYNHQPQPNAHSGDFQPTPPATTVPQFPPTEY</sequence>
<evidence type="ECO:0000259" key="9">
    <source>
        <dbReference type="PROSITE" id="PS50157"/>
    </source>
</evidence>
<feature type="domain" description="C2H2-type" evidence="9">
    <location>
        <begin position="192"/>
        <end position="216"/>
    </location>
</feature>
<feature type="region of interest" description="Disordered" evidence="8">
    <location>
        <begin position="1"/>
        <end position="49"/>
    </location>
</feature>
<dbReference type="Proteomes" id="UP000321570">
    <property type="component" value="Unassembled WGS sequence"/>
</dbReference>
<evidence type="ECO:0000256" key="1">
    <source>
        <dbReference type="ARBA" id="ARBA00004123"/>
    </source>
</evidence>
<feature type="compositionally biased region" description="Basic and acidic residues" evidence="8">
    <location>
        <begin position="13"/>
        <end position="34"/>
    </location>
</feature>
<dbReference type="PANTHER" id="PTHR24406">
    <property type="entry name" value="TRANSCRIPTIONAL REPRESSOR CTCFL-RELATED"/>
    <property type="match status" value="1"/>
</dbReference>
<feature type="compositionally biased region" description="Polar residues" evidence="8">
    <location>
        <begin position="615"/>
        <end position="628"/>
    </location>
</feature>
<feature type="domain" description="C2H2-type" evidence="9">
    <location>
        <begin position="164"/>
        <end position="191"/>
    </location>
</feature>
<evidence type="ECO:0000256" key="7">
    <source>
        <dbReference type="PROSITE-ProRule" id="PRU00042"/>
    </source>
</evidence>
<dbReference type="InterPro" id="IPR013087">
    <property type="entry name" value="Znf_C2H2_type"/>
</dbReference>
<gene>
    <name evidence="10" type="ORF">WMSIL1_LOCUS14274</name>
</gene>
<feature type="region of interest" description="Disordered" evidence="8">
    <location>
        <begin position="384"/>
        <end position="440"/>
    </location>
</feature>
<dbReference type="GO" id="GO:0008270">
    <property type="term" value="F:zinc ion binding"/>
    <property type="evidence" value="ECO:0007669"/>
    <property type="project" value="UniProtKB-KW"/>
</dbReference>
<evidence type="ECO:0000313" key="11">
    <source>
        <dbReference type="Proteomes" id="UP000321570"/>
    </source>
</evidence>
<feature type="compositionally biased region" description="Polar residues" evidence="8">
    <location>
        <begin position="35"/>
        <end position="44"/>
    </location>
</feature>
<name>A0A564ZBX6_HYMDI</name>
<feature type="compositionally biased region" description="Polar residues" evidence="8">
    <location>
        <begin position="387"/>
        <end position="440"/>
    </location>
</feature>
<dbReference type="InterPro" id="IPR036236">
    <property type="entry name" value="Znf_C2H2_sf"/>
</dbReference>
<feature type="compositionally biased region" description="Pro residues" evidence="8">
    <location>
        <begin position="635"/>
        <end position="650"/>
    </location>
</feature>
<feature type="compositionally biased region" description="Polar residues" evidence="8">
    <location>
        <begin position="141"/>
        <end position="158"/>
    </location>
</feature>
<accession>A0A564ZBX6</accession>
<feature type="compositionally biased region" description="Polar residues" evidence="8">
    <location>
        <begin position="103"/>
        <end position="123"/>
    </location>
</feature>
<dbReference type="SMART" id="SM00355">
    <property type="entry name" value="ZnF_C2H2"/>
    <property type="match status" value="3"/>
</dbReference>
<dbReference type="GO" id="GO:0005634">
    <property type="term" value="C:nucleus"/>
    <property type="evidence" value="ECO:0007669"/>
    <property type="project" value="UniProtKB-SubCell"/>
</dbReference>
<evidence type="ECO:0000256" key="4">
    <source>
        <dbReference type="ARBA" id="ARBA00022771"/>
    </source>
</evidence>
<reference evidence="10 11" key="1">
    <citation type="submission" date="2019-07" db="EMBL/GenBank/DDBJ databases">
        <authorList>
            <person name="Jastrzebski P J."/>
            <person name="Paukszto L."/>
            <person name="Jastrzebski P J."/>
        </authorList>
    </citation>
    <scope>NUCLEOTIDE SEQUENCE [LARGE SCALE GENOMIC DNA]</scope>
    <source>
        <strain evidence="10 11">WMS-il1</strain>
    </source>
</reference>
<dbReference type="PROSITE" id="PS00028">
    <property type="entry name" value="ZINC_FINGER_C2H2_1"/>
    <property type="match status" value="2"/>
</dbReference>
<comment type="subcellular location">
    <subcellularLocation>
        <location evidence="1">Nucleus</location>
    </subcellularLocation>
</comment>
<keyword evidence="3" id="KW-0677">Repeat</keyword>
<proteinExistence type="predicted"/>
<keyword evidence="6" id="KW-0539">Nucleus</keyword>
<dbReference type="EMBL" id="CABIJS010000708">
    <property type="protein sequence ID" value="VUZ56879.1"/>
    <property type="molecule type" value="Genomic_DNA"/>
</dbReference>
<dbReference type="SUPFAM" id="SSF57667">
    <property type="entry name" value="beta-beta-alpha zinc fingers"/>
    <property type="match status" value="1"/>
</dbReference>
<keyword evidence="4 7" id="KW-0863">Zinc-finger</keyword>
<dbReference type="InterPro" id="IPR050888">
    <property type="entry name" value="ZnF_C2H2-type_TF"/>
</dbReference>
<feature type="region of interest" description="Disordered" evidence="8">
    <location>
        <begin position="615"/>
        <end position="650"/>
    </location>
</feature>
<keyword evidence="5" id="KW-0862">Zinc</keyword>
<organism evidence="10 11">
    <name type="scientific">Hymenolepis diminuta</name>
    <name type="common">Rat tapeworm</name>
    <dbReference type="NCBI Taxonomy" id="6216"/>
    <lineage>
        <taxon>Eukaryota</taxon>
        <taxon>Metazoa</taxon>
        <taxon>Spiralia</taxon>
        <taxon>Lophotrochozoa</taxon>
        <taxon>Platyhelminthes</taxon>
        <taxon>Cestoda</taxon>
        <taxon>Eucestoda</taxon>
        <taxon>Cyclophyllidea</taxon>
        <taxon>Hymenolepididae</taxon>
        <taxon>Hymenolepis</taxon>
    </lineage>
</organism>
<evidence type="ECO:0000256" key="2">
    <source>
        <dbReference type="ARBA" id="ARBA00022723"/>
    </source>
</evidence>
<feature type="region of interest" description="Disordered" evidence="8">
    <location>
        <begin position="294"/>
        <end position="365"/>
    </location>
</feature>
<dbReference type="AlphaFoldDB" id="A0A564ZBX6"/>
<evidence type="ECO:0000313" key="10">
    <source>
        <dbReference type="EMBL" id="VUZ56879.1"/>
    </source>
</evidence>
<dbReference type="PROSITE" id="PS50157">
    <property type="entry name" value="ZINC_FINGER_C2H2_2"/>
    <property type="match status" value="2"/>
</dbReference>